<dbReference type="InterPro" id="IPR051686">
    <property type="entry name" value="Lipoprotein_DolP"/>
</dbReference>
<sequence length="214" mass="23166">MRNDAQLKQAVLSELNWEPSVDAAYIGVSAQDGVVTLMGHVATDVQRQAAKAAACRVKGVSAVAEEIEVNLPFDTKRGDDEIAAAVVDRLSWDVSIPRDAIKVKQGWVTLTGQVEWYYQKSAVEQEVRWLFGVVGVANQIAITVRPDTSKISDDISHALHRSWLFDSKTIAVSATGGHIRLTGTVRSPYERQVAATTAWAAPGATAVENDLLVV</sequence>
<gene>
    <name evidence="2" type="ORF">QWZ14_07105</name>
</gene>
<dbReference type="Proteomes" id="UP001529369">
    <property type="component" value="Unassembled WGS sequence"/>
</dbReference>
<dbReference type="PANTHER" id="PTHR34606">
    <property type="entry name" value="BON DOMAIN-CONTAINING PROTEIN"/>
    <property type="match status" value="1"/>
</dbReference>
<evidence type="ECO:0000313" key="3">
    <source>
        <dbReference type="Proteomes" id="UP001529369"/>
    </source>
</evidence>
<dbReference type="Gene3D" id="3.30.1340.30">
    <property type="match status" value="3"/>
</dbReference>
<organism evidence="2 3">
    <name type="scientific">Paeniroseomonas aquatica</name>
    <dbReference type="NCBI Taxonomy" id="373043"/>
    <lineage>
        <taxon>Bacteria</taxon>
        <taxon>Pseudomonadati</taxon>
        <taxon>Pseudomonadota</taxon>
        <taxon>Alphaproteobacteria</taxon>
        <taxon>Acetobacterales</taxon>
        <taxon>Acetobacteraceae</taxon>
        <taxon>Paeniroseomonas</taxon>
    </lineage>
</organism>
<reference evidence="3" key="1">
    <citation type="journal article" date="2019" name="Int. J. Syst. Evol. Microbiol.">
        <title>The Global Catalogue of Microorganisms (GCM) 10K type strain sequencing project: providing services to taxonomists for standard genome sequencing and annotation.</title>
        <authorList>
            <consortium name="The Broad Institute Genomics Platform"/>
            <consortium name="The Broad Institute Genome Sequencing Center for Infectious Disease"/>
            <person name="Wu L."/>
            <person name="Ma J."/>
        </authorList>
    </citation>
    <scope>NUCLEOTIDE SEQUENCE [LARGE SCALE GENOMIC DNA]</scope>
    <source>
        <strain evidence="3">CECT 7131</strain>
    </source>
</reference>
<dbReference type="EMBL" id="JAUFPN010000060">
    <property type="protein sequence ID" value="MDN3564142.1"/>
    <property type="molecule type" value="Genomic_DNA"/>
</dbReference>
<evidence type="ECO:0000259" key="1">
    <source>
        <dbReference type="PROSITE" id="PS50914"/>
    </source>
</evidence>
<dbReference type="RefSeq" id="WP_290315929.1">
    <property type="nucleotide sequence ID" value="NZ_JAUFPN010000060.1"/>
</dbReference>
<protein>
    <submittedName>
        <fullName evidence="2">BON domain-containing protein</fullName>
    </submittedName>
</protein>
<feature type="domain" description="BON" evidence="1">
    <location>
        <begin position="147"/>
        <end position="214"/>
    </location>
</feature>
<dbReference type="PROSITE" id="PS50914">
    <property type="entry name" value="BON"/>
    <property type="match status" value="2"/>
</dbReference>
<dbReference type="PANTHER" id="PTHR34606:SF15">
    <property type="entry name" value="BON DOMAIN-CONTAINING PROTEIN"/>
    <property type="match status" value="1"/>
</dbReference>
<keyword evidence="3" id="KW-1185">Reference proteome</keyword>
<dbReference type="Pfam" id="PF04972">
    <property type="entry name" value="BON"/>
    <property type="match status" value="3"/>
</dbReference>
<dbReference type="InterPro" id="IPR007055">
    <property type="entry name" value="BON_dom"/>
</dbReference>
<comment type="caution">
    <text evidence="2">The sequence shown here is derived from an EMBL/GenBank/DDBJ whole genome shotgun (WGS) entry which is preliminary data.</text>
</comment>
<feature type="domain" description="BON" evidence="1">
    <location>
        <begin position="3"/>
        <end position="71"/>
    </location>
</feature>
<accession>A0ABT8A305</accession>
<dbReference type="SMART" id="SM00749">
    <property type="entry name" value="BON"/>
    <property type="match status" value="2"/>
</dbReference>
<dbReference type="InterPro" id="IPR014004">
    <property type="entry name" value="Transpt-assoc_nodulatn_dom_bac"/>
</dbReference>
<evidence type="ECO:0000313" key="2">
    <source>
        <dbReference type="EMBL" id="MDN3564142.1"/>
    </source>
</evidence>
<name>A0ABT8A305_9PROT</name>
<proteinExistence type="predicted"/>